<sequence length="74" mass="8094">MPAVVPNTSSHTLRGGHEDARPRITQPLQYSGTLDGYKHNDLTPVIGREYYGVQVAEVLQSAQCDKIITDLAVT</sequence>
<gene>
    <name evidence="2" type="ORF">FE257_003551</name>
</gene>
<organism evidence="2 3">
    <name type="scientific">Aspergillus nanangensis</name>
    <dbReference type="NCBI Taxonomy" id="2582783"/>
    <lineage>
        <taxon>Eukaryota</taxon>
        <taxon>Fungi</taxon>
        <taxon>Dikarya</taxon>
        <taxon>Ascomycota</taxon>
        <taxon>Pezizomycotina</taxon>
        <taxon>Eurotiomycetes</taxon>
        <taxon>Eurotiomycetidae</taxon>
        <taxon>Eurotiales</taxon>
        <taxon>Aspergillaceae</taxon>
        <taxon>Aspergillus</taxon>
        <taxon>Aspergillus subgen. Circumdati</taxon>
    </lineage>
</organism>
<protein>
    <submittedName>
        <fullName evidence="2">Uncharacterized protein</fullName>
    </submittedName>
</protein>
<reference evidence="2" key="1">
    <citation type="journal article" date="2019" name="Beilstein J. Org. Chem.">
        <title>Nanangenines: drimane sesquiterpenoids as the dominant metabolite cohort of a novel Australian fungus, Aspergillus nanangensis.</title>
        <authorList>
            <person name="Lacey H.J."/>
            <person name="Gilchrist C.L.M."/>
            <person name="Crombie A."/>
            <person name="Kalaitzis J.A."/>
            <person name="Vuong D."/>
            <person name="Rutledge P.J."/>
            <person name="Turner P."/>
            <person name="Pitt J.I."/>
            <person name="Lacey E."/>
            <person name="Chooi Y.H."/>
            <person name="Piggott A.M."/>
        </authorList>
    </citation>
    <scope>NUCLEOTIDE SEQUENCE</scope>
    <source>
        <strain evidence="2">MST-FP2251</strain>
    </source>
</reference>
<evidence type="ECO:0000313" key="3">
    <source>
        <dbReference type="Proteomes" id="UP001194746"/>
    </source>
</evidence>
<feature type="region of interest" description="Disordered" evidence="1">
    <location>
        <begin position="1"/>
        <end position="24"/>
    </location>
</feature>
<evidence type="ECO:0000256" key="1">
    <source>
        <dbReference type="SAM" id="MobiDB-lite"/>
    </source>
</evidence>
<dbReference type="AlphaFoldDB" id="A0AAD4CBF9"/>
<accession>A0AAD4CBF9</accession>
<proteinExistence type="predicted"/>
<keyword evidence="3" id="KW-1185">Reference proteome</keyword>
<name>A0AAD4CBF9_ASPNN</name>
<dbReference type="EMBL" id="VCAU01000168">
    <property type="protein sequence ID" value="KAF9883384.1"/>
    <property type="molecule type" value="Genomic_DNA"/>
</dbReference>
<comment type="caution">
    <text evidence="2">The sequence shown here is derived from an EMBL/GenBank/DDBJ whole genome shotgun (WGS) entry which is preliminary data.</text>
</comment>
<reference evidence="2" key="2">
    <citation type="submission" date="2020-02" db="EMBL/GenBank/DDBJ databases">
        <authorList>
            <person name="Gilchrist C.L.M."/>
            <person name="Chooi Y.-H."/>
        </authorList>
    </citation>
    <scope>NUCLEOTIDE SEQUENCE</scope>
    <source>
        <strain evidence="2">MST-FP2251</strain>
    </source>
</reference>
<feature type="non-terminal residue" evidence="2">
    <location>
        <position position="74"/>
    </location>
</feature>
<dbReference type="Proteomes" id="UP001194746">
    <property type="component" value="Unassembled WGS sequence"/>
</dbReference>
<feature type="compositionally biased region" description="Polar residues" evidence="1">
    <location>
        <begin position="1"/>
        <end position="12"/>
    </location>
</feature>
<evidence type="ECO:0000313" key="2">
    <source>
        <dbReference type="EMBL" id="KAF9883384.1"/>
    </source>
</evidence>